<proteinExistence type="predicted"/>
<keyword evidence="3" id="KW-1185">Reference proteome</keyword>
<dbReference type="RefSeq" id="WP_283417720.1">
    <property type="nucleotide sequence ID" value="NZ_FXUO01000008.1"/>
</dbReference>
<dbReference type="Gene3D" id="3.90.550.10">
    <property type="entry name" value="Spore Coat Polysaccharide Biosynthesis Protein SpsA, Chain A"/>
    <property type="match status" value="1"/>
</dbReference>
<dbReference type="CDD" id="cd00761">
    <property type="entry name" value="Glyco_tranf_GTA_type"/>
    <property type="match status" value="1"/>
</dbReference>
<dbReference type="Proteomes" id="UP001158050">
    <property type="component" value="Unassembled WGS sequence"/>
</dbReference>
<evidence type="ECO:0000313" key="3">
    <source>
        <dbReference type="Proteomes" id="UP001158050"/>
    </source>
</evidence>
<evidence type="ECO:0000259" key="1">
    <source>
        <dbReference type="Pfam" id="PF00535"/>
    </source>
</evidence>
<dbReference type="EMBL" id="FXUO01000008">
    <property type="protein sequence ID" value="SMP96137.1"/>
    <property type="molecule type" value="Genomic_DNA"/>
</dbReference>
<gene>
    <name evidence="2" type="ORF">SAMN05421679_108122</name>
</gene>
<feature type="domain" description="Glycosyltransferase 2-like" evidence="1">
    <location>
        <begin position="4"/>
        <end position="169"/>
    </location>
</feature>
<organism evidence="2 3">
    <name type="scientific">Epilithonimonas pallida</name>
    <dbReference type="NCBI Taxonomy" id="373671"/>
    <lineage>
        <taxon>Bacteria</taxon>
        <taxon>Pseudomonadati</taxon>
        <taxon>Bacteroidota</taxon>
        <taxon>Flavobacteriia</taxon>
        <taxon>Flavobacteriales</taxon>
        <taxon>Weeksellaceae</taxon>
        <taxon>Chryseobacterium group</taxon>
        <taxon>Epilithonimonas</taxon>
    </lineage>
</organism>
<dbReference type="Pfam" id="PF00535">
    <property type="entry name" value="Glycos_transf_2"/>
    <property type="match status" value="1"/>
</dbReference>
<dbReference type="SUPFAM" id="SSF53448">
    <property type="entry name" value="Nucleotide-diphospho-sugar transferases"/>
    <property type="match status" value="1"/>
</dbReference>
<dbReference type="InterPro" id="IPR001173">
    <property type="entry name" value="Glyco_trans_2-like"/>
</dbReference>
<sequence length="321" mass="36938">MNISFIIPVYNVEKYIGKAMMSIIDDNWGKYKYEIIVVDDESPDNSITVVKEIKTRHPDSIIKIISQKNKGLGGARNTGLENAEGDYIFFLDSDDYILKNTFRNLLELAYEKQLDVLEFGAIRVDEEYKQIDEIFINTTNNNIYTGEHYVNIINFANSACNKIYNREFLIRQNILFIERVYIEDAPFNVEVFAKASNVMAIDLIAVAYLQNASSITRNKRTSAYLLKFIKDSILVTNRIKNLAAFYIDSNSENTIKKKVAFFVTGILWMILKGNGLDKLQKKELLTQLKENGLFPYYHKTGSLPRTIMLFILNLIGSLRII</sequence>
<comment type="caution">
    <text evidence="2">The sequence shown here is derived from an EMBL/GenBank/DDBJ whole genome shotgun (WGS) entry which is preliminary data.</text>
</comment>
<dbReference type="PANTHER" id="PTHR22916:SF3">
    <property type="entry name" value="UDP-GLCNAC:BETAGAL BETA-1,3-N-ACETYLGLUCOSAMINYLTRANSFERASE-LIKE PROTEIN 1"/>
    <property type="match status" value="1"/>
</dbReference>
<dbReference type="PANTHER" id="PTHR22916">
    <property type="entry name" value="GLYCOSYLTRANSFERASE"/>
    <property type="match status" value="1"/>
</dbReference>
<protein>
    <submittedName>
        <fullName evidence="2">Glycosyltransferase involved in cell wall bisynthesis</fullName>
    </submittedName>
</protein>
<reference evidence="2 3" key="1">
    <citation type="submission" date="2017-05" db="EMBL/GenBank/DDBJ databases">
        <authorList>
            <person name="Varghese N."/>
            <person name="Submissions S."/>
        </authorList>
    </citation>
    <scope>NUCLEOTIDE SEQUENCE [LARGE SCALE GENOMIC DNA]</scope>
    <source>
        <strain evidence="2 3">DSM 18015</strain>
    </source>
</reference>
<dbReference type="InterPro" id="IPR029044">
    <property type="entry name" value="Nucleotide-diphossugar_trans"/>
</dbReference>
<evidence type="ECO:0000313" key="2">
    <source>
        <dbReference type="EMBL" id="SMP96137.1"/>
    </source>
</evidence>
<accession>A0ABY1R650</accession>
<name>A0ABY1R650_9FLAO</name>